<keyword evidence="3" id="KW-1133">Transmembrane helix</keyword>
<evidence type="ECO:0000259" key="5">
    <source>
        <dbReference type="PROSITE" id="PS51671"/>
    </source>
</evidence>
<evidence type="ECO:0000256" key="2">
    <source>
        <dbReference type="ARBA" id="ARBA00022692"/>
    </source>
</evidence>
<evidence type="ECO:0000256" key="1">
    <source>
        <dbReference type="ARBA" id="ARBA00004141"/>
    </source>
</evidence>
<evidence type="ECO:0000256" key="3">
    <source>
        <dbReference type="ARBA" id="ARBA00022989"/>
    </source>
</evidence>
<dbReference type="GO" id="GO:0005739">
    <property type="term" value="C:mitochondrion"/>
    <property type="evidence" value="ECO:0007669"/>
    <property type="project" value="TreeGrafter"/>
</dbReference>
<proteinExistence type="predicted"/>
<dbReference type="PANTHER" id="PTHR21706:SF15">
    <property type="entry name" value="TRANSMEMBRANE PROTEIN 65"/>
    <property type="match status" value="1"/>
</dbReference>
<dbReference type="GO" id="GO:0016020">
    <property type="term" value="C:membrane"/>
    <property type="evidence" value="ECO:0007669"/>
    <property type="project" value="UniProtKB-SubCell"/>
</dbReference>
<name>A0A7S3V5R0_9STRA</name>
<dbReference type="InterPro" id="IPR002912">
    <property type="entry name" value="ACT_dom"/>
</dbReference>
<keyword evidence="2" id="KW-0812">Transmembrane</keyword>
<reference evidence="6" key="1">
    <citation type="submission" date="2021-01" db="EMBL/GenBank/DDBJ databases">
        <authorList>
            <person name="Corre E."/>
            <person name="Pelletier E."/>
            <person name="Niang G."/>
            <person name="Scheremetjew M."/>
            <person name="Finn R."/>
            <person name="Kale V."/>
            <person name="Holt S."/>
            <person name="Cochrane G."/>
            <person name="Meng A."/>
            <person name="Brown T."/>
            <person name="Cohen L."/>
        </authorList>
    </citation>
    <scope>NUCLEOTIDE SEQUENCE</scope>
    <source>
        <strain evidence="6">MM31A-1</strain>
    </source>
</reference>
<accession>A0A7S3V5R0</accession>
<evidence type="ECO:0000256" key="4">
    <source>
        <dbReference type="ARBA" id="ARBA00023136"/>
    </source>
</evidence>
<dbReference type="SUPFAM" id="SSF55021">
    <property type="entry name" value="ACT-like"/>
    <property type="match status" value="1"/>
</dbReference>
<dbReference type="Pfam" id="PF10507">
    <property type="entry name" value="TMEM65"/>
    <property type="match status" value="1"/>
</dbReference>
<dbReference type="PANTHER" id="PTHR21706">
    <property type="entry name" value="TRANSMEMBRANE PROTEIN 65"/>
    <property type="match status" value="1"/>
</dbReference>
<comment type="subcellular location">
    <subcellularLocation>
        <location evidence="1">Membrane</location>
        <topology evidence="1">Multi-pass membrane protein</topology>
    </subcellularLocation>
</comment>
<sequence length="338" mass="36740">MLFSGCIGYILKKSNRLSRRVTSKCTAIRKRRPGMISCFFSSSSQKIKLGAASATREIPNPTRTQLRAHYISNGLPFIGFGMMDQTVMIQAGNVIDCTIGVTFGLSTLSAAAVGGLISNVCGILFGGTLESAAKAAGLPSSNLTAAQRALPYVKINRLFSQALGVLLGCTLGLVNLFFIDHEKSSSLKLQQQTEDREFAFEVEASNEDIVDATVFTVRGPDNDGLLAGITASLTMRGCSIINIAVEQFPDGTIVDTFTVVDQKTRTALDDNELMDVSRELLDATTKDGPLFLRTQLGEIEDQNSTLKKRIEQLEEALMKRRVTLRSSQPVRADRNKDC</sequence>
<dbReference type="InterPro" id="IPR019537">
    <property type="entry name" value="TMEM65"/>
</dbReference>
<dbReference type="AlphaFoldDB" id="A0A7S3V5R0"/>
<dbReference type="PROSITE" id="PS51671">
    <property type="entry name" value="ACT"/>
    <property type="match status" value="1"/>
</dbReference>
<gene>
    <name evidence="6" type="ORF">CDEB00056_LOCUS3698</name>
</gene>
<protein>
    <recommendedName>
        <fullName evidence="5">ACT domain-containing protein</fullName>
    </recommendedName>
</protein>
<organism evidence="6">
    <name type="scientific">Chaetoceros debilis</name>
    <dbReference type="NCBI Taxonomy" id="122233"/>
    <lineage>
        <taxon>Eukaryota</taxon>
        <taxon>Sar</taxon>
        <taxon>Stramenopiles</taxon>
        <taxon>Ochrophyta</taxon>
        <taxon>Bacillariophyta</taxon>
        <taxon>Coscinodiscophyceae</taxon>
        <taxon>Chaetocerotophycidae</taxon>
        <taxon>Chaetocerotales</taxon>
        <taxon>Chaetocerotaceae</taxon>
        <taxon>Chaetoceros</taxon>
    </lineage>
</organism>
<evidence type="ECO:0000313" key="6">
    <source>
        <dbReference type="EMBL" id="CAE0458857.1"/>
    </source>
</evidence>
<dbReference type="InterPro" id="IPR045865">
    <property type="entry name" value="ACT-like_dom_sf"/>
</dbReference>
<dbReference type="EMBL" id="HBIO01005262">
    <property type="protein sequence ID" value="CAE0458857.1"/>
    <property type="molecule type" value="Transcribed_RNA"/>
</dbReference>
<keyword evidence="4" id="KW-0472">Membrane</keyword>
<feature type="domain" description="ACT" evidence="5">
    <location>
        <begin position="214"/>
        <end position="295"/>
    </location>
</feature>